<proteinExistence type="predicted"/>
<name>A0A9D9DUD3_9BACT</name>
<dbReference type="PANTHER" id="PTHR36179:SF2">
    <property type="entry name" value="LUD DOMAIN-CONTAINING PROTEIN"/>
    <property type="match status" value="1"/>
</dbReference>
<evidence type="ECO:0000259" key="1">
    <source>
        <dbReference type="Pfam" id="PF02589"/>
    </source>
</evidence>
<evidence type="ECO:0000313" key="2">
    <source>
        <dbReference type="EMBL" id="MBO8432601.1"/>
    </source>
</evidence>
<dbReference type="Pfam" id="PF02589">
    <property type="entry name" value="LUD_dom"/>
    <property type="match status" value="1"/>
</dbReference>
<protein>
    <submittedName>
        <fullName evidence="2">Lactate utilization protein</fullName>
    </submittedName>
</protein>
<dbReference type="PANTHER" id="PTHR36179">
    <property type="entry name" value="LUD_DOM DOMAIN-CONTAINING PROTEIN"/>
    <property type="match status" value="1"/>
</dbReference>
<comment type="caution">
    <text evidence="2">The sequence shown here is derived from an EMBL/GenBank/DDBJ whole genome shotgun (WGS) entry which is preliminary data.</text>
</comment>
<gene>
    <name evidence="2" type="ORF">IAB08_04845</name>
</gene>
<organism evidence="2 3">
    <name type="scientific">Candidatus Pullibacteroides excrementavium</name>
    <dbReference type="NCBI Taxonomy" id="2840905"/>
    <lineage>
        <taxon>Bacteria</taxon>
        <taxon>Pseudomonadati</taxon>
        <taxon>Bacteroidota</taxon>
        <taxon>Bacteroidia</taxon>
        <taxon>Bacteroidales</taxon>
        <taxon>Candidatus Pullibacteroides</taxon>
    </lineage>
</organism>
<dbReference type="AlphaFoldDB" id="A0A9D9DUD3"/>
<dbReference type="PIRSF" id="PIRSF020269">
    <property type="entry name" value="DUF1121"/>
    <property type="match status" value="1"/>
</dbReference>
<dbReference type="InterPro" id="IPR003741">
    <property type="entry name" value="LUD_dom"/>
</dbReference>
<reference evidence="2" key="2">
    <citation type="journal article" date="2021" name="PeerJ">
        <title>Extensive microbial diversity within the chicken gut microbiome revealed by metagenomics and culture.</title>
        <authorList>
            <person name="Gilroy R."/>
            <person name="Ravi A."/>
            <person name="Getino M."/>
            <person name="Pursley I."/>
            <person name="Horton D.L."/>
            <person name="Alikhan N.F."/>
            <person name="Baker D."/>
            <person name="Gharbi K."/>
            <person name="Hall N."/>
            <person name="Watson M."/>
            <person name="Adriaenssens E.M."/>
            <person name="Foster-Nyarko E."/>
            <person name="Jarju S."/>
            <person name="Secka A."/>
            <person name="Antonio M."/>
            <person name="Oren A."/>
            <person name="Chaudhuri R.R."/>
            <person name="La Ragione R."/>
            <person name="Hildebrand F."/>
            <person name="Pallen M.J."/>
        </authorList>
    </citation>
    <scope>NUCLEOTIDE SEQUENCE</scope>
    <source>
        <strain evidence="2">2889</strain>
    </source>
</reference>
<dbReference type="InterPro" id="IPR009501">
    <property type="entry name" value="UCP020269"/>
</dbReference>
<feature type="domain" description="LUD" evidence="1">
    <location>
        <begin position="7"/>
        <end position="205"/>
    </location>
</feature>
<dbReference type="EMBL" id="JADIMZ010000073">
    <property type="protein sequence ID" value="MBO8432601.1"/>
    <property type="molecule type" value="Genomic_DNA"/>
</dbReference>
<accession>A0A9D9DUD3</accession>
<sequence length="211" mass="23620">MEDPLIESTLQALQKNKFNAYLAESPQEANRIFFEKILPTLQVRTYTWGDSMTMRSTGVLEELGKQSDKVPILTFDASFSQTQKIYWRKQALLADLFLTGTNALTQKGQLVNLDMIGNRIGGINFGPENVVIFVGINKIVPDIEAAMNRIRTIAAPKNAARHNGFHTPCIKTGTCMDCQSPDRICNSWLITEKSYPKGRISVILIKQELGL</sequence>
<evidence type="ECO:0000313" key="3">
    <source>
        <dbReference type="Proteomes" id="UP000823612"/>
    </source>
</evidence>
<reference evidence="2" key="1">
    <citation type="submission" date="2020-10" db="EMBL/GenBank/DDBJ databases">
        <authorList>
            <person name="Gilroy R."/>
        </authorList>
    </citation>
    <scope>NUCLEOTIDE SEQUENCE</scope>
    <source>
        <strain evidence="2">2889</strain>
    </source>
</reference>
<dbReference type="Proteomes" id="UP000823612">
    <property type="component" value="Unassembled WGS sequence"/>
</dbReference>